<dbReference type="GO" id="GO:0016491">
    <property type="term" value="F:oxidoreductase activity"/>
    <property type="evidence" value="ECO:0007669"/>
    <property type="project" value="UniProtKB-KW"/>
</dbReference>
<comment type="caution">
    <text evidence="3">The sequence shown here is derived from an EMBL/GenBank/DDBJ whole genome shotgun (WGS) entry which is preliminary data.</text>
</comment>
<dbReference type="PANTHER" id="PTHR24320">
    <property type="entry name" value="RETINOL DEHYDROGENASE"/>
    <property type="match status" value="1"/>
</dbReference>
<name>A0A4R7J7E4_9ACTN</name>
<dbReference type="SUPFAM" id="SSF51735">
    <property type="entry name" value="NAD(P)-binding Rossmann-fold domains"/>
    <property type="match status" value="1"/>
</dbReference>
<dbReference type="PRINTS" id="PR00081">
    <property type="entry name" value="GDHRDH"/>
</dbReference>
<organism evidence="3 4">
    <name type="scientific">Naumannella halotolerans</name>
    <dbReference type="NCBI Taxonomy" id="993414"/>
    <lineage>
        <taxon>Bacteria</taxon>
        <taxon>Bacillati</taxon>
        <taxon>Actinomycetota</taxon>
        <taxon>Actinomycetes</taxon>
        <taxon>Propionibacteriales</taxon>
        <taxon>Propionibacteriaceae</taxon>
        <taxon>Naumannella</taxon>
    </lineage>
</organism>
<protein>
    <submittedName>
        <fullName evidence="3">Short-subunit dehydrogenase</fullName>
    </submittedName>
</protein>
<keyword evidence="4" id="KW-1185">Reference proteome</keyword>
<dbReference type="Gene3D" id="3.40.50.720">
    <property type="entry name" value="NAD(P)-binding Rossmann-like Domain"/>
    <property type="match status" value="1"/>
</dbReference>
<dbReference type="InterPro" id="IPR036291">
    <property type="entry name" value="NAD(P)-bd_dom_sf"/>
</dbReference>
<evidence type="ECO:0000256" key="1">
    <source>
        <dbReference type="ARBA" id="ARBA00006484"/>
    </source>
</evidence>
<dbReference type="InterPro" id="IPR002347">
    <property type="entry name" value="SDR_fam"/>
</dbReference>
<dbReference type="EMBL" id="SOAW01000001">
    <property type="protein sequence ID" value="TDT33145.1"/>
    <property type="molecule type" value="Genomic_DNA"/>
</dbReference>
<dbReference type="PANTHER" id="PTHR24320:SF148">
    <property type="entry name" value="NAD(P)-BINDING ROSSMANN-FOLD SUPERFAMILY PROTEIN"/>
    <property type="match status" value="1"/>
</dbReference>
<proteinExistence type="inferred from homology"/>
<evidence type="ECO:0000256" key="2">
    <source>
        <dbReference type="ARBA" id="ARBA00023002"/>
    </source>
</evidence>
<evidence type="ECO:0000313" key="4">
    <source>
        <dbReference type="Proteomes" id="UP000295371"/>
    </source>
</evidence>
<dbReference type="Proteomes" id="UP000295371">
    <property type="component" value="Unassembled WGS sequence"/>
</dbReference>
<comment type="similarity">
    <text evidence="1">Belongs to the short-chain dehydrogenases/reductases (SDR) family.</text>
</comment>
<dbReference type="AlphaFoldDB" id="A0A4R7J7E4"/>
<evidence type="ECO:0000313" key="3">
    <source>
        <dbReference type="EMBL" id="TDT33145.1"/>
    </source>
</evidence>
<reference evidence="3 4" key="1">
    <citation type="submission" date="2019-03" db="EMBL/GenBank/DDBJ databases">
        <title>Genomic Encyclopedia of Archaeal and Bacterial Type Strains, Phase II (KMG-II): from individual species to whole genera.</title>
        <authorList>
            <person name="Goeker M."/>
        </authorList>
    </citation>
    <scope>NUCLEOTIDE SEQUENCE [LARGE SCALE GENOMIC DNA]</scope>
    <source>
        <strain evidence="3 4">DSM 24323</strain>
    </source>
</reference>
<keyword evidence="2" id="KW-0560">Oxidoreductase</keyword>
<dbReference type="Pfam" id="PF00106">
    <property type="entry name" value="adh_short"/>
    <property type="match status" value="1"/>
</dbReference>
<accession>A0A4R7J7E4</accession>
<sequence length="312" mass="32750">MEPVSIDHFSRTLPDRPEARFLITGATGGLGYFTAEALAVTGAQVLLGARDAARGRRAAEAIRRRVGRAKVEIVDLDLTDRDSIEGAAVSVGADRLDGLVLNAGTTTPPRTRRTTAEGNEFTLATNVIGHAVLTAKLLPALAATPTASTVPPPRVVGLGSLSTVIVGLAADDLQSQREYRPFRAYGLSKHAMHGLIFELDRRLRREGSGVQALLAHPGYAVDALSPQRPGIVVPRPHERLPIAQGKAAGALPTLQALLDPSLSGGAFLGPRWLTRGPAVPVSAVASSRSESFGSQLFAQLHTWSGGAVGLRP</sequence>
<gene>
    <name evidence="3" type="ORF">CLV29_0748</name>
</gene>